<name>A0A5B7GZ05_PORTR</name>
<evidence type="ECO:0000313" key="2">
    <source>
        <dbReference type="Proteomes" id="UP000324222"/>
    </source>
</evidence>
<sequence>MSSIMYRCEQDEARAGLVLARCCKAMRYQCYEGMLYLAPPGIQSQ</sequence>
<dbReference type="EMBL" id="VSRR010020269">
    <property type="protein sequence ID" value="MPC62963.1"/>
    <property type="molecule type" value="Genomic_DNA"/>
</dbReference>
<reference evidence="1 2" key="1">
    <citation type="submission" date="2019-05" db="EMBL/GenBank/DDBJ databases">
        <title>Another draft genome of Portunus trituberculatus and its Hox gene families provides insights of decapod evolution.</title>
        <authorList>
            <person name="Jeong J.-H."/>
            <person name="Song I."/>
            <person name="Kim S."/>
            <person name="Choi T."/>
            <person name="Kim D."/>
            <person name="Ryu S."/>
            <person name="Kim W."/>
        </authorList>
    </citation>
    <scope>NUCLEOTIDE SEQUENCE [LARGE SCALE GENOMIC DNA]</scope>
    <source>
        <tissue evidence="1">Muscle</tissue>
    </source>
</reference>
<gene>
    <name evidence="1" type="ORF">E2C01_057055</name>
</gene>
<protein>
    <submittedName>
        <fullName evidence="1">Uncharacterized protein</fullName>
    </submittedName>
</protein>
<evidence type="ECO:0000313" key="1">
    <source>
        <dbReference type="EMBL" id="MPC62963.1"/>
    </source>
</evidence>
<dbReference type="Proteomes" id="UP000324222">
    <property type="component" value="Unassembled WGS sequence"/>
</dbReference>
<comment type="caution">
    <text evidence="1">The sequence shown here is derived from an EMBL/GenBank/DDBJ whole genome shotgun (WGS) entry which is preliminary data.</text>
</comment>
<accession>A0A5B7GZ05</accession>
<dbReference type="AlphaFoldDB" id="A0A5B7GZ05"/>
<organism evidence="1 2">
    <name type="scientific">Portunus trituberculatus</name>
    <name type="common">Swimming crab</name>
    <name type="synonym">Neptunus trituberculatus</name>
    <dbReference type="NCBI Taxonomy" id="210409"/>
    <lineage>
        <taxon>Eukaryota</taxon>
        <taxon>Metazoa</taxon>
        <taxon>Ecdysozoa</taxon>
        <taxon>Arthropoda</taxon>
        <taxon>Crustacea</taxon>
        <taxon>Multicrustacea</taxon>
        <taxon>Malacostraca</taxon>
        <taxon>Eumalacostraca</taxon>
        <taxon>Eucarida</taxon>
        <taxon>Decapoda</taxon>
        <taxon>Pleocyemata</taxon>
        <taxon>Brachyura</taxon>
        <taxon>Eubrachyura</taxon>
        <taxon>Portunoidea</taxon>
        <taxon>Portunidae</taxon>
        <taxon>Portuninae</taxon>
        <taxon>Portunus</taxon>
    </lineage>
</organism>
<proteinExistence type="predicted"/>
<keyword evidence="2" id="KW-1185">Reference proteome</keyword>